<evidence type="ECO:0000256" key="1">
    <source>
        <dbReference type="SAM" id="MobiDB-lite"/>
    </source>
</evidence>
<feature type="region of interest" description="Disordered" evidence="1">
    <location>
        <begin position="219"/>
        <end position="255"/>
    </location>
</feature>
<gene>
    <name evidence="2" type="ORF">F207_109</name>
</gene>
<organism evidence="2 3">
    <name type="scientific">Campylobacter phage F207</name>
    <dbReference type="NCBI Taxonomy" id="2794360"/>
    <lineage>
        <taxon>Viruses</taxon>
        <taxon>Duplodnaviria</taxon>
        <taxon>Heunggongvirae</taxon>
        <taxon>Uroviricota</taxon>
        <taxon>Caudoviricetes</taxon>
        <taxon>Connertonviridae</taxon>
        <taxon>Fletchervirus</taxon>
        <taxon>Fletchervirus F207</taxon>
    </lineage>
</organism>
<sequence>MASIRSFVNFFNKGSKKVHNTEVPPHTIKPSGTKPKPNKMSTVKGKIKKGGAIVGMATGAALPFGYNLLKRNNIRTDPHIINTYNGTPNRVFNFETILLPNNAKHAEDIVKALLQLKSIMTGTQLGTDKTGLLISQDYVFTIEFGSKDPTKGEQLKKTLNKLLQLNHEENGETELNLKMCNINYMGQASALYGNGLPRDLSVALQFEEKRPLRMTSDIVETADTSNPNENEKIPEPNIGLTEEELNYKYSQDENS</sequence>
<dbReference type="Proteomes" id="UP000595681">
    <property type="component" value="Segment"/>
</dbReference>
<accession>A0A7T3KD46</accession>
<dbReference type="EMBL" id="MT863714">
    <property type="protein sequence ID" value="QPX62909.1"/>
    <property type="molecule type" value="Genomic_DNA"/>
</dbReference>
<protein>
    <submittedName>
        <fullName evidence="2">Uncharacterized protein</fullName>
    </submittedName>
</protein>
<feature type="region of interest" description="Disordered" evidence="1">
    <location>
        <begin position="18"/>
        <end position="42"/>
    </location>
</feature>
<keyword evidence="3" id="KW-1185">Reference proteome</keyword>
<name>A0A7T3KD46_9CAUD</name>
<reference evidence="2 3" key="1">
    <citation type="submission" date="2020-08" db="EMBL/GenBank/DDBJ databases">
        <authorList>
            <person name="Sorensen M.C.H."/>
        </authorList>
    </citation>
    <scope>NUCLEOTIDE SEQUENCE [LARGE SCALE GENOMIC DNA]</scope>
</reference>
<proteinExistence type="predicted"/>
<evidence type="ECO:0000313" key="3">
    <source>
        <dbReference type="Proteomes" id="UP000595681"/>
    </source>
</evidence>
<evidence type="ECO:0000313" key="2">
    <source>
        <dbReference type="EMBL" id="QPX62909.1"/>
    </source>
</evidence>